<feature type="transmembrane region" description="Helical" evidence="2">
    <location>
        <begin position="12"/>
        <end position="31"/>
    </location>
</feature>
<evidence type="ECO:0000256" key="1">
    <source>
        <dbReference type="SAM" id="MobiDB-lite"/>
    </source>
</evidence>
<reference evidence="3 4" key="1">
    <citation type="submission" date="2024-09" db="EMBL/GenBank/DDBJ databases">
        <authorList>
            <person name="Sun Q."/>
            <person name="Mori K."/>
        </authorList>
    </citation>
    <scope>NUCLEOTIDE SEQUENCE [LARGE SCALE GENOMIC DNA]</scope>
    <source>
        <strain evidence="3 4">CCM 7609</strain>
    </source>
</reference>
<feature type="region of interest" description="Disordered" evidence="1">
    <location>
        <begin position="33"/>
        <end position="92"/>
    </location>
</feature>
<evidence type="ECO:0000256" key="2">
    <source>
        <dbReference type="SAM" id="Phobius"/>
    </source>
</evidence>
<organism evidence="3 4">
    <name type="scientific">Citricoccus parietis</name>
    <dbReference type="NCBI Taxonomy" id="592307"/>
    <lineage>
        <taxon>Bacteria</taxon>
        <taxon>Bacillati</taxon>
        <taxon>Actinomycetota</taxon>
        <taxon>Actinomycetes</taxon>
        <taxon>Micrococcales</taxon>
        <taxon>Micrococcaceae</taxon>
        <taxon>Citricoccus</taxon>
    </lineage>
</organism>
<feature type="compositionally biased region" description="Basic residues" evidence="1">
    <location>
        <begin position="57"/>
        <end position="69"/>
    </location>
</feature>
<proteinExistence type="predicted"/>
<keyword evidence="4" id="KW-1185">Reference proteome</keyword>
<evidence type="ECO:0000313" key="3">
    <source>
        <dbReference type="EMBL" id="MFB9073384.1"/>
    </source>
</evidence>
<dbReference type="EMBL" id="JBHMFI010000001">
    <property type="protein sequence ID" value="MFB9073384.1"/>
    <property type="molecule type" value="Genomic_DNA"/>
</dbReference>
<comment type="caution">
    <text evidence="3">The sequence shown here is derived from an EMBL/GenBank/DDBJ whole genome shotgun (WGS) entry which is preliminary data.</text>
</comment>
<dbReference type="Proteomes" id="UP001589575">
    <property type="component" value="Unassembled WGS sequence"/>
</dbReference>
<keyword evidence="2" id="KW-0812">Transmembrane</keyword>
<gene>
    <name evidence="3" type="ORF">ACFFX0_20150</name>
</gene>
<sequence length="123" mass="13024">MNSHSSPDRTSFIGGAMAFRWLTTGFVATAIRPRRSNTGGCRGSEPSPRAKGSSRACRSRPTSRSRKGTRSSPVVDNRPPAMSRHTPAANSANTLCWMDSGTRWSGGAVLASAMKNLLSSGLV</sequence>
<protein>
    <submittedName>
        <fullName evidence="3">Uncharacterized protein</fullName>
    </submittedName>
</protein>
<evidence type="ECO:0000313" key="4">
    <source>
        <dbReference type="Proteomes" id="UP001589575"/>
    </source>
</evidence>
<name>A0ABV5G406_9MICC</name>
<keyword evidence="2" id="KW-1133">Transmembrane helix</keyword>
<accession>A0ABV5G406</accession>
<keyword evidence="2" id="KW-0472">Membrane</keyword>